<keyword evidence="6" id="KW-1003">Cell membrane</keyword>
<evidence type="ECO:0000256" key="2">
    <source>
        <dbReference type="ARBA" id="ARBA00001936"/>
    </source>
</evidence>
<comment type="catalytic activity">
    <reaction evidence="1">
        <text>ATP + protein L-histidine = ADP + protein N-phospho-L-histidine.</text>
        <dbReference type="EC" id="2.7.13.3"/>
    </reaction>
</comment>
<dbReference type="CDD" id="cd00075">
    <property type="entry name" value="HATPase"/>
    <property type="match status" value="1"/>
</dbReference>
<feature type="domain" description="Histidine kinase" evidence="24">
    <location>
        <begin position="247"/>
        <end position="450"/>
    </location>
</feature>
<evidence type="ECO:0000259" key="25">
    <source>
        <dbReference type="PROSITE" id="PS50885"/>
    </source>
</evidence>
<dbReference type="PANTHER" id="PTHR44936:SF9">
    <property type="entry name" value="SENSOR PROTEIN CREC"/>
    <property type="match status" value="1"/>
</dbReference>
<evidence type="ECO:0000256" key="7">
    <source>
        <dbReference type="ARBA" id="ARBA00022553"/>
    </source>
</evidence>
<dbReference type="GO" id="GO:0005524">
    <property type="term" value="F:ATP binding"/>
    <property type="evidence" value="ECO:0007669"/>
    <property type="project" value="UniProtKB-KW"/>
</dbReference>
<evidence type="ECO:0000256" key="13">
    <source>
        <dbReference type="ARBA" id="ARBA00022840"/>
    </source>
</evidence>
<evidence type="ECO:0000256" key="11">
    <source>
        <dbReference type="ARBA" id="ARBA00022777"/>
    </source>
</evidence>
<dbReference type="SUPFAM" id="SSF158472">
    <property type="entry name" value="HAMP domain-like"/>
    <property type="match status" value="1"/>
</dbReference>
<evidence type="ECO:0000256" key="9">
    <source>
        <dbReference type="ARBA" id="ARBA00022692"/>
    </source>
</evidence>
<dbReference type="InterPro" id="IPR003594">
    <property type="entry name" value="HATPase_dom"/>
</dbReference>
<dbReference type="Gene3D" id="1.10.287.130">
    <property type="match status" value="1"/>
</dbReference>
<evidence type="ECO:0000256" key="5">
    <source>
        <dbReference type="ARBA" id="ARBA00012438"/>
    </source>
</evidence>
<dbReference type="EC" id="2.7.13.3" evidence="5"/>
<keyword evidence="13" id="KW-0067">ATP-binding</keyword>
<dbReference type="AlphaFoldDB" id="A0AA46TFP3"/>
<evidence type="ECO:0000256" key="20">
    <source>
        <dbReference type="ARBA" id="ARBA00023211"/>
    </source>
</evidence>
<dbReference type="EMBL" id="CP094970">
    <property type="protein sequence ID" value="UYM03962.1"/>
    <property type="molecule type" value="Genomic_DNA"/>
</dbReference>
<dbReference type="PROSITE" id="PS50885">
    <property type="entry name" value="HAMP"/>
    <property type="match status" value="1"/>
</dbReference>
<dbReference type="GO" id="GO:0000155">
    <property type="term" value="F:phosphorelay sensor kinase activity"/>
    <property type="evidence" value="ECO:0007669"/>
    <property type="project" value="InterPro"/>
</dbReference>
<keyword evidence="19" id="KW-0843">Virulence</keyword>
<dbReference type="SMART" id="SM00304">
    <property type="entry name" value="HAMP"/>
    <property type="match status" value="1"/>
</dbReference>
<keyword evidence="7" id="KW-0597">Phosphoprotein</keyword>
<dbReference type="Pfam" id="PF00512">
    <property type="entry name" value="HisKA"/>
    <property type="match status" value="1"/>
</dbReference>
<evidence type="ECO:0000256" key="4">
    <source>
        <dbReference type="ARBA" id="ARBA00004651"/>
    </source>
</evidence>
<keyword evidence="17" id="KW-0902">Two-component regulatory system</keyword>
<feature type="transmembrane region" description="Helical" evidence="23">
    <location>
        <begin position="162"/>
        <end position="185"/>
    </location>
</feature>
<dbReference type="SMART" id="SM00388">
    <property type="entry name" value="HisKA"/>
    <property type="match status" value="1"/>
</dbReference>
<dbReference type="InterPro" id="IPR003660">
    <property type="entry name" value="HAMP_dom"/>
</dbReference>
<dbReference type="Gene3D" id="3.30.565.10">
    <property type="entry name" value="Histidine kinase-like ATPase, C-terminal domain"/>
    <property type="match status" value="1"/>
</dbReference>
<accession>A0AA46TFP3</accession>
<keyword evidence="20" id="KW-0464">Manganese</keyword>
<keyword evidence="12" id="KW-0378">Hydrolase</keyword>
<evidence type="ECO:0000256" key="3">
    <source>
        <dbReference type="ARBA" id="ARBA00001946"/>
    </source>
</evidence>
<dbReference type="SUPFAM" id="SSF55874">
    <property type="entry name" value="ATPase domain of HSP90 chaperone/DNA topoisomerase II/histidine kinase"/>
    <property type="match status" value="1"/>
</dbReference>
<dbReference type="InterPro" id="IPR004358">
    <property type="entry name" value="Sig_transdc_His_kin-like_C"/>
</dbReference>
<dbReference type="CDD" id="cd00082">
    <property type="entry name" value="HisKA"/>
    <property type="match status" value="1"/>
</dbReference>
<evidence type="ECO:0000256" key="6">
    <source>
        <dbReference type="ARBA" id="ARBA00022475"/>
    </source>
</evidence>
<dbReference type="Pfam" id="PF02518">
    <property type="entry name" value="HATPase_c"/>
    <property type="match status" value="1"/>
</dbReference>
<keyword evidence="8" id="KW-0808">Transferase</keyword>
<dbReference type="GO" id="GO:0005886">
    <property type="term" value="C:plasma membrane"/>
    <property type="evidence" value="ECO:0007669"/>
    <property type="project" value="UniProtKB-SubCell"/>
</dbReference>
<evidence type="ECO:0000256" key="18">
    <source>
        <dbReference type="ARBA" id="ARBA00023016"/>
    </source>
</evidence>
<evidence type="ECO:0000256" key="12">
    <source>
        <dbReference type="ARBA" id="ARBA00022801"/>
    </source>
</evidence>
<evidence type="ECO:0000256" key="19">
    <source>
        <dbReference type="ARBA" id="ARBA00023026"/>
    </source>
</evidence>
<dbReference type="PANTHER" id="PTHR44936">
    <property type="entry name" value="SENSOR PROTEIN CREC"/>
    <property type="match status" value="1"/>
</dbReference>
<dbReference type="GO" id="GO:0004721">
    <property type="term" value="F:phosphoprotein phosphatase activity"/>
    <property type="evidence" value="ECO:0007669"/>
    <property type="project" value="UniProtKB-KW"/>
</dbReference>
<keyword evidence="18" id="KW-0346">Stress response</keyword>
<keyword evidence="23" id="KW-0472">Membrane</keyword>
<dbReference type="PROSITE" id="PS50109">
    <property type="entry name" value="HIS_KIN"/>
    <property type="match status" value="1"/>
</dbReference>
<organism evidence="26 27">
    <name type="scientific">Solicola gregarius</name>
    <dbReference type="NCBI Taxonomy" id="2908642"/>
    <lineage>
        <taxon>Bacteria</taxon>
        <taxon>Bacillati</taxon>
        <taxon>Actinomycetota</taxon>
        <taxon>Actinomycetes</taxon>
        <taxon>Propionibacteriales</taxon>
        <taxon>Nocardioidaceae</taxon>
        <taxon>Solicola</taxon>
    </lineage>
</organism>
<dbReference type="PRINTS" id="PR00344">
    <property type="entry name" value="BCTRLSENSOR"/>
</dbReference>
<feature type="domain" description="HAMP" evidence="25">
    <location>
        <begin position="186"/>
        <end position="239"/>
    </location>
</feature>
<keyword evidence="10" id="KW-0547">Nucleotide-binding</keyword>
<comment type="cofactor">
    <cofactor evidence="2">
        <name>Mn(2+)</name>
        <dbReference type="ChEBI" id="CHEBI:29035"/>
    </cofactor>
</comment>
<evidence type="ECO:0000256" key="10">
    <source>
        <dbReference type="ARBA" id="ARBA00022741"/>
    </source>
</evidence>
<evidence type="ECO:0000256" key="14">
    <source>
        <dbReference type="ARBA" id="ARBA00022842"/>
    </source>
</evidence>
<dbReference type="KEGG" id="sgrg:L0C25_15585"/>
<evidence type="ECO:0000313" key="26">
    <source>
        <dbReference type="EMBL" id="UYM03962.1"/>
    </source>
</evidence>
<reference evidence="26" key="1">
    <citation type="submission" date="2022-01" db="EMBL/GenBank/DDBJ databases">
        <title>Nocardioidaceae gen. sp. A5X3R13.</title>
        <authorList>
            <person name="Lopez Marin M.A."/>
            <person name="Uhlik O."/>
        </authorList>
    </citation>
    <scope>NUCLEOTIDE SEQUENCE</scope>
    <source>
        <strain evidence="26">A5X3R13</strain>
    </source>
</reference>
<evidence type="ECO:0000256" key="16">
    <source>
        <dbReference type="ARBA" id="ARBA00022989"/>
    </source>
</evidence>
<evidence type="ECO:0000256" key="22">
    <source>
        <dbReference type="ARBA" id="ARBA00041776"/>
    </source>
</evidence>
<evidence type="ECO:0000256" key="8">
    <source>
        <dbReference type="ARBA" id="ARBA00022679"/>
    </source>
</evidence>
<dbReference type="SUPFAM" id="SSF47384">
    <property type="entry name" value="Homodimeric domain of signal transducing histidine kinase"/>
    <property type="match status" value="1"/>
</dbReference>
<comment type="subcellular location">
    <subcellularLocation>
        <location evidence="4">Cell membrane</location>
        <topology evidence="4">Multi-pass membrane protein</topology>
    </subcellularLocation>
</comment>
<evidence type="ECO:0000256" key="17">
    <source>
        <dbReference type="ARBA" id="ARBA00023012"/>
    </source>
</evidence>
<comment type="cofactor">
    <cofactor evidence="3">
        <name>Mg(2+)</name>
        <dbReference type="ChEBI" id="CHEBI:18420"/>
    </cofactor>
</comment>
<dbReference type="CDD" id="cd06225">
    <property type="entry name" value="HAMP"/>
    <property type="match status" value="1"/>
</dbReference>
<protein>
    <recommendedName>
        <fullName evidence="21">Signal transduction histidine-protein kinase/phosphatase MprB</fullName>
        <ecNumber evidence="5">2.7.13.3</ecNumber>
    </recommendedName>
    <alternativeName>
        <fullName evidence="22">Mycobacterial persistence regulator B</fullName>
    </alternativeName>
</protein>
<evidence type="ECO:0000256" key="1">
    <source>
        <dbReference type="ARBA" id="ARBA00000085"/>
    </source>
</evidence>
<evidence type="ECO:0000259" key="24">
    <source>
        <dbReference type="PROSITE" id="PS50109"/>
    </source>
</evidence>
<evidence type="ECO:0000313" key="27">
    <source>
        <dbReference type="Proteomes" id="UP001164390"/>
    </source>
</evidence>
<sequence length="467" mass="49589">MRRRLVVVAGVLLSLLLVALMAPLVSAYAEDRTQDSFTARLTDVTRFAVLAQESLETGRFGRLTADLRRYVEVYGGEVLVTDANRQVVAASQVTIDVDEGRVADVLDRALSGSGSPQPETVWPWHGPSFVVGSPVGRDAHVLGAVVMIAPTDSIRSAVSTRLAWLAIAGLAVLAVAAGGLVGPFVRWILRPVGDLDVAARRLAHGDLGTRVPSTTGPPELRHLARSFNQMADNVETSQRQQRELIADASHQLGNPLTALRLRVENLRADPSDGDEAEMAIEETDRLNSIVESLLDLSQVGARQVTPEPVDVAGRTRHRCEMWAPAIDGLALDAPRECFAYTTADTVDLVLDALLDNAAKFAPDSPVDVAVRTIGDEVVVAVRDRGPGLMPDDVGKVGARFFRGRTHQNVAGTGLGLAIVRARVEDVGGRFDVSSPDGGGLEVQVAFKRRAAAPGSTAAPPGAGRADS</sequence>
<dbReference type="Proteomes" id="UP001164390">
    <property type="component" value="Chromosome"/>
</dbReference>
<keyword evidence="14" id="KW-0460">Magnesium</keyword>
<evidence type="ECO:0000256" key="23">
    <source>
        <dbReference type="SAM" id="Phobius"/>
    </source>
</evidence>
<dbReference type="InterPro" id="IPR050980">
    <property type="entry name" value="2C_sensor_his_kinase"/>
</dbReference>
<dbReference type="InterPro" id="IPR036097">
    <property type="entry name" value="HisK_dim/P_sf"/>
</dbReference>
<dbReference type="RefSeq" id="WP_271632605.1">
    <property type="nucleotide sequence ID" value="NZ_CP094970.1"/>
</dbReference>
<keyword evidence="16 23" id="KW-1133">Transmembrane helix</keyword>
<dbReference type="InterPro" id="IPR005467">
    <property type="entry name" value="His_kinase_dom"/>
</dbReference>
<dbReference type="InterPro" id="IPR003661">
    <property type="entry name" value="HisK_dim/P_dom"/>
</dbReference>
<dbReference type="SMART" id="SM00387">
    <property type="entry name" value="HATPase_c"/>
    <property type="match status" value="1"/>
</dbReference>
<proteinExistence type="predicted"/>
<evidence type="ECO:0000256" key="21">
    <source>
        <dbReference type="ARBA" id="ARBA00040454"/>
    </source>
</evidence>
<keyword evidence="27" id="KW-1185">Reference proteome</keyword>
<keyword evidence="11 26" id="KW-0418">Kinase</keyword>
<gene>
    <name evidence="26" type="ORF">L0C25_15585</name>
</gene>
<name>A0AA46TFP3_9ACTN</name>
<keyword evidence="15" id="KW-0904">Protein phosphatase</keyword>
<keyword evidence="9 23" id="KW-0812">Transmembrane</keyword>
<dbReference type="Pfam" id="PF00672">
    <property type="entry name" value="HAMP"/>
    <property type="match status" value="1"/>
</dbReference>
<evidence type="ECO:0000256" key="15">
    <source>
        <dbReference type="ARBA" id="ARBA00022912"/>
    </source>
</evidence>
<dbReference type="InterPro" id="IPR036890">
    <property type="entry name" value="HATPase_C_sf"/>
</dbReference>